<dbReference type="SUPFAM" id="SSF53098">
    <property type="entry name" value="Ribonuclease H-like"/>
    <property type="match status" value="1"/>
</dbReference>
<organism evidence="2 3">
    <name type="scientific">Candidatus Falkowbacteria bacterium CG10_big_fil_rev_8_21_14_0_10_37_14</name>
    <dbReference type="NCBI Taxonomy" id="1974561"/>
    <lineage>
        <taxon>Bacteria</taxon>
        <taxon>Candidatus Falkowiibacteriota</taxon>
    </lineage>
</organism>
<proteinExistence type="predicted"/>
<comment type="caution">
    <text evidence="2">The sequence shown here is derived from an EMBL/GenBank/DDBJ whole genome shotgun (WGS) entry which is preliminary data.</text>
</comment>
<dbReference type="InterPro" id="IPR002156">
    <property type="entry name" value="RNaseH_domain"/>
</dbReference>
<sequence length="135" mass="15104">MAKLIIHTDGGARGNPGPAGCGAVLVWEGGKEPVVEISYYMGVATNNQAEYTAIVLAIEKAKELGATELDFYLDSELAVKQLNREYKVKNKELEKLFVLVYNKSQHFKKVTFTHIRREFNKEADILANKAMDKGR</sequence>
<dbReference type="PANTHER" id="PTHR46387">
    <property type="entry name" value="POLYNUCLEOTIDYL TRANSFERASE, RIBONUCLEASE H-LIKE SUPERFAMILY PROTEIN"/>
    <property type="match status" value="1"/>
</dbReference>
<dbReference type="PROSITE" id="PS50879">
    <property type="entry name" value="RNASE_H_1"/>
    <property type="match status" value="1"/>
</dbReference>
<dbReference type="EMBL" id="PFAM01000013">
    <property type="protein sequence ID" value="PIT96074.1"/>
    <property type="molecule type" value="Genomic_DNA"/>
</dbReference>
<dbReference type="GO" id="GO:0004523">
    <property type="term" value="F:RNA-DNA hybrid ribonuclease activity"/>
    <property type="evidence" value="ECO:0007669"/>
    <property type="project" value="InterPro"/>
</dbReference>
<protein>
    <submittedName>
        <fullName evidence="2">Ribonuclease H</fullName>
    </submittedName>
</protein>
<evidence type="ECO:0000259" key="1">
    <source>
        <dbReference type="PROSITE" id="PS50879"/>
    </source>
</evidence>
<gene>
    <name evidence="2" type="ORF">COT94_02310</name>
</gene>
<feature type="domain" description="RNase H type-1" evidence="1">
    <location>
        <begin position="1"/>
        <end position="132"/>
    </location>
</feature>
<dbReference type="Pfam" id="PF13456">
    <property type="entry name" value="RVT_3"/>
    <property type="match status" value="1"/>
</dbReference>
<dbReference type="Gene3D" id="3.30.420.10">
    <property type="entry name" value="Ribonuclease H-like superfamily/Ribonuclease H"/>
    <property type="match status" value="1"/>
</dbReference>
<evidence type="ECO:0000313" key="3">
    <source>
        <dbReference type="Proteomes" id="UP000228533"/>
    </source>
</evidence>
<dbReference type="Proteomes" id="UP000228533">
    <property type="component" value="Unassembled WGS sequence"/>
</dbReference>
<name>A0A2M6WTF3_9BACT</name>
<accession>A0A2M6WTF3</accession>
<dbReference type="CDD" id="cd09279">
    <property type="entry name" value="RNase_HI_like"/>
    <property type="match status" value="1"/>
</dbReference>
<dbReference type="PANTHER" id="PTHR46387:SF2">
    <property type="entry name" value="RIBONUCLEASE HI"/>
    <property type="match status" value="1"/>
</dbReference>
<dbReference type="InterPro" id="IPR012337">
    <property type="entry name" value="RNaseH-like_sf"/>
</dbReference>
<reference evidence="3" key="1">
    <citation type="submission" date="2017-09" db="EMBL/GenBank/DDBJ databases">
        <title>Depth-based differentiation of microbial function through sediment-hosted aquifers and enrichment of novel symbionts in the deep terrestrial subsurface.</title>
        <authorList>
            <person name="Probst A.J."/>
            <person name="Ladd B."/>
            <person name="Jarett J.K."/>
            <person name="Geller-Mcgrath D.E."/>
            <person name="Sieber C.M.K."/>
            <person name="Emerson J.B."/>
            <person name="Anantharaman K."/>
            <person name="Thomas B.C."/>
            <person name="Malmstrom R."/>
            <person name="Stieglmeier M."/>
            <person name="Klingl A."/>
            <person name="Woyke T."/>
            <person name="Ryan C.M."/>
            <person name="Banfield J.F."/>
        </authorList>
    </citation>
    <scope>NUCLEOTIDE SEQUENCE [LARGE SCALE GENOMIC DNA]</scope>
</reference>
<evidence type="ECO:0000313" key="2">
    <source>
        <dbReference type="EMBL" id="PIT96074.1"/>
    </source>
</evidence>
<dbReference type="GO" id="GO:0003676">
    <property type="term" value="F:nucleic acid binding"/>
    <property type="evidence" value="ECO:0007669"/>
    <property type="project" value="InterPro"/>
</dbReference>
<dbReference type="AlphaFoldDB" id="A0A2M6WTF3"/>
<dbReference type="InterPro" id="IPR036397">
    <property type="entry name" value="RNaseH_sf"/>
</dbReference>